<accession>A0ABD3D188</accession>
<keyword evidence="2" id="KW-1185">Reference proteome</keyword>
<evidence type="ECO:0000313" key="1">
    <source>
        <dbReference type="EMBL" id="KAL3635742.1"/>
    </source>
</evidence>
<dbReference type="Proteomes" id="UP001632038">
    <property type="component" value="Unassembled WGS sequence"/>
</dbReference>
<sequence>MLACPFVLKTAGRRNVGTSISFLQLRSRSKNTENIDF</sequence>
<comment type="caution">
    <text evidence="1">The sequence shown here is derived from an EMBL/GenBank/DDBJ whole genome shotgun (WGS) entry which is preliminary data.</text>
</comment>
<dbReference type="EMBL" id="JAVIJP010000027">
    <property type="protein sequence ID" value="KAL3635742.1"/>
    <property type="molecule type" value="Genomic_DNA"/>
</dbReference>
<proteinExistence type="predicted"/>
<gene>
    <name evidence="1" type="ORF">CASFOL_020289</name>
</gene>
<organism evidence="1 2">
    <name type="scientific">Castilleja foliolosa</name>
    <dbReference type="NCBI Taxonomy" id="1961234"/>
    <lineage>
        <taxon>Eukaryota</taxon>
        <taxon>Viridiplantae</taxon>
        <taxon>Streptophyta</taxon>
        <taxon>Embryophyta</taxon>
        <taxon>Tracheophyta</taxon>
        <taxon>Spermatophyta</taxon>
        <taxon>Magnoliopsida</taxon>
        <taxon>eudicotyledons</taxon>
        <taxon>Gunneridae</taxon>
        <taxon>Pentapetalae</taxon>
        <taxon>asterids</taxon>
        <taxon>lamiids</taxon>
        <taxon>Lamiales</taxon>
        <taxon>Orobanchaceae</taxon>
        <taxon>Pedicularideae</taxon>
        <taxon>Castillejinae</taxon>
        <taxon>Castilleja</taxon>
    </lineage>
</organism>
<name>A0ABD3D188_9LAMI</name>
<reference evidence="2" key="1">
    <citation type="journal article" date="2024" name="IScience">
        <title>Strigolactones Initiate the Formation of Haustorium-like Structures in Castilleja.</title>
        <authorList>
            <person name="Buerger M."/>
            <person name="Peterson D."/>
            <person name="Chory J."/>
        </authorList>
    </citation>
    <scope>NUCLEOTIDE SEQUENCE [LARGE SCALE GENOMIC DNA]</scope>
</reference>
<dbReference type="AlphaFoldDB" id="A0ABD3D188"/>
<evidence type="ECO:0000313" key="2">
    <source>
        <dbReference type="Proteomes" id="UP001632038"/>
    </source>
</evidence>
<protein>
    <submittedName>
        <fullName evidence="1">Uncharacterized protein</fullName>
    </submittedName>
</protein>